<protein>
    <recommendedName>
        <fullName evidence="2">Sm domain-containing protein</fullName>
    </recommendedName>
</protein>
<organism evidence="3 4">
    <name type="scientific">Aquilegia coerulea</name>
    <name type="common">Rocky mountain columbine</name>
    <dbReference type="NCBI Taxonomy" id="218851"/>
    <lineage>
        <taxon>Eukaryota</taxon>
        <taxon>Viridiplantae</taxon>
        <taxon>Streptophyta</taxon>
        <taxon>Embryophyta</taxon>
        <taxon>Tracheophyta</taxon>
        <taxon>Spermatophyta</taxon>
        <taxon>Magnoliopsida</taxon>
        <taxon>Ranunculales</taxon>
        <taxon>Ranunculaceae</taxon>
        <taxon>Thalictroideae</taxon>
        <taxon>Aquilegia</taxon>
    </lineage>
</organism>
<feature type="region of interest" description="Disordered" evidence="1">
    <location>
        <begin position="328"/>
        <end position="366"/>
    </location>
</feature>
<feature type="compositionally biased region" description="Basic residues" evidence="1">
    <location>
        <begin position="467"/>
        <end position="481"/>
    </location>
</feature>
<dbReference type="AlphaFoldDB" id="A0A2G5C8Z0"/>
<feature type="region of interest" description="Disordered" evidence="1">
    <location>
        <begin position="409"/>
        <end position="517"/>
    </location>
</feature>
<name>A0A2G5C8Z0_AQUCA</name>
<gene>
    <name evidence="3" type="ORF">AQUCO_07600117v1</name>
</gene>
<dbReference type="Pfam" id="PF14438">
    <property type="entry name" value="SM-ATX"/>
    <property type="match status" value="1"/>
</dbReference>
<accession>A0A2G5C8Z0</accession>
<evidence type="ECO:0000259" key="2">
    <source>
        <dbReference type="PROSITE" id="PS52002"/>
    </source>
</evidence>
<feature type="compositionally biased region" description="Low complexity" evidence="1">
    <location>
        <begin position="429"/>
        <end position="448"/>
    </location>
</feature>
<feature type="region of interest" description="Disordered" evidence="1">
    <location>
        <begin position="376"/>
        <end position="395"/>
    </location>
</feature>
<dbReference type="GO" id="GO:0010494">
    <property type="term" value="C:cytoplasmic stress granule"/>
    <property type="evidence" value="ECO:0007669"/>
    <property type="project" value="TreeGrafter"/>
</dbReference>
<feature type="region of interest" description="Disordered" evidence="1">
    <location>
        <begin position="1"/>
        <end position="39"/>
    </location>
</feature>
<dbReference type="EMBL" id="KZ305093">
    <property type="protein sequence ID" value="PIA27735.1"/>
    <property type="molecule type" value="Genomic_DNA"/>
</dbReference>
<dbReference type="InterPro" id="IPR045117">
    <property type="entry name" value="ATXN2-like"/>
</dbReference>
<dbReference type="Pfam" id="PF06741">
    <property type="entry name" value="LsmAD"/>
    <property type="match status" value="1"/>
</dbReference>
<dbReference type="SMART" id="SM01272">
    <property type="entry name" value="LsmAD"/>
    <property type="match status" value="1"/>
</dbReference>
<feature type="compositionally biased region" description="Polar residues" evidence="1">
    <location>
        <begin position="338"/>
        <end position="347"/>
    </location>
</feature>
<dbReference type="InterPro" id="IPR025852">
    <property type="entry name" value="SM_dom_ATX"/>
</dbReference>
<dbReference type="InterPro" id="IPR047575">
    <property type="entry name" value="Sm"/>
</dbReference>
<reference evidence="3 4" key="1">
    <citation type="submission" date="2017-09" db="EMBL/GenBank/DDBJ databases">
        <title>WGS assembly of Aquilegia coerulea Goldsmith.</title>
        <authorList>
            <person name="Hodges S."/>
            <person name="Kramer E."/>
            <person name="Nordborg M."/>
            <person name="Tomkins J."/>
            <person name="Borevitz J."/>
            <person name="Derieg N."/>
            <person name="Yan J."/>
            <person name="Mihaltcheva S."/>
            <person name="Hayes R.D."/>
            <person name="Rokhsar D."/>
        </authorList>
    </citation>
    <scope>NUCLEOTIDE SEQUENCE [LARGE SCALE GENOMIC DNA]</scope>
    <source>
        <strain evidence="4">cv. Goldsmith</strain>
    </source>
</reference>
<dbReference type="PROSITE" id="PS52002">
    <property type="entry name" value="SM"/>
    <property type="match status" value="1"/>
</dbReference>
<dbReference type="STRING" id="218851.A0A2G5C8Z0"/>
<feature type="domain" description="Sm" evidence="2">
    <location>
        <begin position="63"/>
        <end position="148"/>
    </location>
</feature>
<dbReference type="InterPro" id="IPR009604">
    <property type="entry name" value="LsmAD_domain"/>
</dbReference>
<feature type="compositionally biased region" description="Polar residues" evidence="1">
    <location>
        <begin position="449"/>
        <end position="459"/>
    </location>
</feature>
<dbReference type="FunCoup" id="A0A2G5C8Z0">
    <property type="interactions" value="2594"/>
</dbReference>
<sequence length="637" mass="69652">MSIQQVVQSRPSSNGFGRKKVERDSGTRMDNKLLSGKSNSGSFSNAGSLNGKVGAFESPSRDRLIYMTTCLMGHPVEVQVKNGSVISGLFHATNADKEFGIILKMARVIKDGPFKGQKLATDSVGKGLLKTMIIPAKELVQVIAKDVAVTGNELITSVQHEKRQDIMIDSYISQGFVEAERELGRWAPDEDDPQCPELENIFDGPWNRHWDQFETNAALFGVKSTFDEELYTTKLERGPQMREREREALRIAKEIEGEDTQDLHMKEERGFDFNEDFDIDEETRFSSVFRGISDNGYEENEEIVLDSHNTDTFGGPSESVISRSFSDVARRKNEDGTHASSSFSSLDEAQLPQPTAGRDMYRSASGDYARQLDAESRMNENQFREQQSRKNGVKELTERKTLIDVSEEGKTSKFVDIKSSLNTKKSSSDKGGLSSSATAYAPSSSISSKDQAQTDSLGESSDGAGSKKVHAAAKPGNHRGRPGSSASSTSERAAPASASSAPGLSPSSSMGSLSSEKSTLNPYAKEFKLNPNAKSFTPTQTPLRPSSPIPDGSYYFPANVSTVPHMHGVPVGIGLEPSYGGPQPVVYNPQATPVQGPQAYIHPNGPLYGQQMILGHPRQVLYMPNYPPDMPYKGRDF</sequence>
<dbReference type="PANTHER" id="PTHR12854">
    <property type="entry name" value="ATAXIN 2-RELATED"/>
    <property type="match status" value="1"/>
</dbReference>
<feature type="compositionally biased region" description="Polar residues" evidence="1">
    <location>
        <begin position="1"/>
        <end position="15"/>
    </location>
</feature>
<dbReference type="Proteomes" id="UP000230069">
    <property type="component" value="Unassembled WGS sequence"/>
</dbReference>
<dbReference type="GO" id="GO:0003729">
    <property type="term" value="F:mRNA binding"/>
    <property type="evidence" value="ECO:0007669"/>
    <property type="project" value="TreeGrafter"/>
</dbReference>
<evidence type="ECO:0000313" key="4">
    <source>
        <dbReference type="Proteomes" id="UP000230069"/>
    </source>
</evidence>
<feature type="compositionally biased region" description="Basic and acidic residues" evidence="1">
    <location>
        <begin position="328"/>
        <end position="337"/>
    </location>
</feature>
<dbReference type="PANTHER" id="PTHR12854:SF7">
    <property type="entry name" value="ATAXIN-2 HOMOLOG"/>
    <property type="match status" value="1"/>
</dbReference>
<feature type="compositionally biased region" description="Low complexity" evidence="1">
    <location>
        <begin position="482"/>
        <end position="517"/>
    </location>
</feature>
<evidence type="ECO:0000256" key="1">
    <source>
        <dbReference type="SAM" id="MobiDB-lite"/>
    </source>
</evidence>
<dbReference type="EMBL" id="KZ305093">
    <property type="protein sequence ID" value="PIA27737.1"/>
    <property type="molecule type" value="Genomic_DNA"/>
</dbReference>
<dbReference type="GO" id="GO:0034063">
    <property type="term" value="P:stress granule assembly"/>
    <property type="evidence" value="ECO:0007669"/>
    <property type="project" value="TreeGrafter"/>
</dbReference>
<evidence type="ECO:0000313" key="3">
    <source>
        <dbReference type="EMBL" id="PIA27735.1"/>
    </source>
</evidence>
<keyword evidence="4" id="KW-1185">Reference proteome</keyword>
<feature type="compositionally biased region" description="Basic and acidic residues" evidence="1">
    <location>
        <begin position="19"/>
        <end position="31"/>
    </location>
</feature>
<dbReference type="OrthoDB" id="2275718at2759"/>
<proteinExistence type="predicted"/>